<dbReference type="InterPro" id="IPR036278">
    <property type="entry name" value="Sialidase_sf"/>
</dbReference>
<dbReference type="GO" id="GO:0016798">
    <property type="term" value="F:hydrolase activity, acting on glycosyl bonds"/>
    <property type="evidence" value="ECO:0007669"/>
    <property type="project" value="UniProtKB-KW"/>
</dbReference>
<dbReference type="SUPFAM" id="SSF50939">
    <property type="entry name" value="Sialidases"/>
    <property type="match status" value="1"/>
</dbReference>
<gene>
    <name evidence="2" type="ORF">RBH19_06665</name>
</gene>
<dbReference type="EMBL" id="JAVDDT010000003">
    <property type="protein sequence ID" value="MDQ2069548.1"/>
    <property type="molecule type" value="Genomic_DNA"/>
</dbReference>
<keyword evidence="2" id="KW-0378">Hydrolase</keyword>
<dbReference type="PROSITE" id="PS51257">
    <property type="entry name" value="PROKAR_LIPOPROTEIN"/>
    <property type="match status" value="1"/>
</dbReference>
<reference evidence="2 3" key="1">
    <citation type="submission" date="2023-08" db="EMBL/GenBank/DDBJ databases">
        <title>Whole-genome sequencing of halo(alkali)philic microorganisms from hypersaline lakes.</title>
        <authorList>
            <person name="Sorokin D.Y."/>
            <person name="Abbas B."/>
            <person name="Merkel A.Y."/>
        </authorList>
    </citation>
    <scope>NUCLEOTIDE SEQUENCE [LARGE SCALE GENOMIC DNA]</scope>
    <source>
        <strain evidence="2 3">AB-CW4</strain>
    </source>
</reference>
<evidence type="ECO:0000313" key="3">
    <source>
        <dbReference type="Proteomes" id="UP001239019"/>
    </source>
</evidence>
<dbReference type="EC" id="3.2.1.-" evidence="2"/>
<keyword evidence="2" id="KW-0326">Glycosidase</keyword>
<name>A0ABU0W6J3_9GAMM</name>
<dbReference type="CDD" id="cd15482">
    <property type="entry name" value="Sialidase_non-viral"/>
    <property type="match status" value="1"/>
</dbReference>
<proteinExistence type="predicted"/>
<evidence type="ECO:0000256" key="1">
    <source>
        <dbReference type="SAM" id="SignalP"/>
    </source>
</evidence>
<keyword evidence="3" id="KW-1185">Reference proteome</keyword>
<feature type="signal peptide" evidence="1">
    <location>
        <begin position="1"/>
        <end position="21"/>
    </location>
</feature>
<keyword evidence="1" id="KW-0732">Signal</keyword>
<feature type="chain" id="PRO_5046080314" evidence="1">
    <location>
        <begin position="22"/>
        <end position="421"/>
    </location>
</feature>
<accession>A0ABU0W6J3</accession>
<protein>
    <submittedName>
        <fullName evidence="2">Sialidase family protein</fullName>
        <ecNumber evidence="2">3.2.1.-</ecNumber>
    </submittedName>
</protein>
<dbReference type="Proteomes" id="UP001239019">
    <property type="component" value="Unassembled WGS sequence"/>
</dbReference>
<evidence type="ECO:0000313" key="2">
    <source>
        <dbReference type="EMBL" id="MDQ2069548.1"/>
    </source>
</evidence>
<dbReference type="RefSeq" id="WP_306728046.1">
    <property type="nucleotide sequence ID" value="NZ_JAVDDT010000003.1"/>
</dbReference>
<sequence length="421" mass="46036">MMLNSSRASLCLVAVTLFILAACERTPDAPVLQELPSPAGENSFAPRLAADADGVYLSWLKALGDGQHALKFSRLDGNEWSEPRTVITGDNWFANWADTPGVRPVGDYLFAHWLVRSGPGTYHYNIHAAWSKDEGDSWSEPFILHREGRQAEHGFLSSVVLENGDLAVAWLDGRHTVTEGNTEAAGHGHHGDMSLRWARFEPGASIPGEDEEVDDRVCDCCMTAMVLEPEGPRVFYRDRSHDEIRDIASIGPLGESIQRSETVKDDGWRIAACPVNGPAALRRPGKTAVAWFSGAVEPRVQLRYRHDDSGHYSEALRIDDGGAMGRVALAALDETSLLVFWMAQRNGEAHLMGRVVDGERLSPATPLRTVAASRASGVPVALAHEGRVLLAWTGMGENRRRVMLGVVKPESQAQDAVPEHE</sequence>
<comment type="caution">
    <text evidence="2">The sequence shown here is derived from an EMBL/GenBank/DDBJ whole genome shotgun (WGS) entry which is preliminary data.</text>
</comment>
<organism evidence="2 3">
    <name type="scientific">Natronospira bacteriovora</name>
    <dbReference type="NCBI Taxonomy" id="3069753"/>
    <lineage>
        <taxon>Bacteria</taxon>
        <taxon>Pseudomonadati</taxon>
        <taxon>Pseudomonadota</taxon>
        <taxon>Gammaproteobacteria</taxon>
        <taxon>Natronospirales</taxon>
        <taxon>Natronospiraceae</taxon>
        <taxon>Natronospira</taxon>
    </lineage>
</organism>
<dbReference type="Gene3D" id="2.120.10.10">
    <property type="match status" value="1"/>
</dbReference>